<dbReference type="InterPro" id="IPR008756">
    <property type="entry name" value="Peptidase_M56"/>
</dbReference>
<organism evidence="4 5">
    <name type="scientific">Paenibacillus montaniterrae</name>
    <dbReference type="NCBI Taxonomy" id="429341"/>
    <lineage>
        <taxon>Bacteria</taxon>
        <taxon>Bacillati</taxon>
        <taxon>Bacillota</taxon>
        <taxon>Bacilli</taxon>
        <taxon>Bacillales</taxon>
        <taxon>Paenibacillaceae</taxon>
        <taxon>Paenibacillus</taxon>
    </lineage>
</organism>
<feature type="region of interest" description="Disordered" evidence="1">
    <location>
        <begin position="374"/>
        <end position="398"/>
    </location>
</feature>
<dbReference type="Proteomes" id="UP000683139">
    <property type="component" value="Unassembled WGS sequence"/>
</dbReference>
<dbReference type="EMBL" id="BOSE01000001">
    <property type="protein sequence ID" value="GIP14772.1"/>
    <property type="molecule type" value="Genomic_DNA"/>
</dbReference>
<feature type="transmembrane region" description="Helical" evidence="2">
    <location>
        <begin position="144"/>
        <end position="162"/>
    </location>
</feature>
<evidence type="ECO:0000313" key="4">
    <source>
        <dbReference type="EMBL" id="GIP14772.1"/>
    </source>
</evidence>
<proteinExistence type="predicted"/>
<accession>A0A919YK42</accession>
<evidence type="ECO:0000259" key="3">
    <source>
        <dbReference type="Pfam" id="PF05569"/>
    </source>
</evidence>
<keyword evidence="2" id="KW-0472">Membrane</keyword>
<keyword evidence="5" id="KW-1185">Reference proteome</keyword>
<dbReference type="AlphaFoldDB" id="A0A919YK42"/>
<evidence type="ECO:0000256" key="1">
    <source>
        <dbReference type="SAM" id="MobiDB-lite"/>
    </source>
</evidence>
<name>A0A919YK42_9BACL</name>
<dbReference type="PANTHER" id="PTHR34978">
    <property type="entry name" value="POSSIBLE SENSOR-TRANSDUCER PROTEIN BLAR"/>
    <property type="match status" value="1"/>
</dbReference>
<keyword evidence="2" id="KW-0812">Transmembrane</keyword>
<protein>
    <recommendedName>
        <fullName evidence="3">Peptidase M56 domain-containing protein</fullName>
    </recommendedName>
</protein>
<comment type="caution">
    <text evidence="4">The sequence shown here is derived from an EMBL/GenBank/DDBJ whole genome shotgun (WGS) entry which is preliminary data.</text>
</comment>
<gene>
    <name evidence="4" type="ORF">J40TS1_04140</name>
</gene>
<dbReference type="CDD" id="cd07341">
    <property type="entry name" value="M56_BlaR1_MecR1_like"/>
    <property type="match status" value="1"/>
</dbReference>
<dbReference type="Gene3D" id="3.30.2010.10">
    <property type="entry name" value="Metalloproteases ('zincins'), catalytic domain"/>
    <property type="match status" value="1"/>
</dbReference>
<feature type="transmembrane region" description="Helical" evidence="2">
    <location>
        <begin position="12"/>
        <end position="29"/>
    </location>
</feature>
<keyword evidence="2" id="KW-1133">Transmembrane helix</keyword>
<dbReference type="RefSeq" id="WP_213512970.1">
    <property type="nucleotide sequence ID" value="NZ_BOSE01000001.1"/>
</dbReference>
<feature type="domain" description="Peptidase M56" evidence="3">
    <location>
        <begin position="12"/>
        <end position="335"/>
    </location>
</feature>
<dbReference type="PANTHER" id="PTHR34978:SF3">
    <property type="entry name" value="SLR0241 PROTEIN"/>
    <property type="match status" value="1"/>
</dbReference>
<sequence>MNFMLASLFEWVFTASIMGSVLVLIIFATKKVLQNRLSPKWTYLLWMLLVLRLLLPWTPESSVSVFNLISVDRLPAFEAEQQQEAKQASSSASPVLTMPAAPSNEPTLQVAPQPTEASRLTSADYTGSQQGGISSISLMDVLPYIWLAGMAAVLAIVAYVNLRFSFSIRKEHASTDQRLQLLLQTCKEKLEIKRPVALVCTNRVTIATLSGIISPKLLLPPALVDKLTDDELEHLFLHELSHIKRGDIALNGLMNVLLAVHWFNPLLWYAYHSMREDQELACDAMALTRIPAEKTEAYGYTLIKLLEIAPRRAALSSTVNMTGSKKAIYKRIVMIKAFKRQTYKSTLLGLAVILVLSGCALTSSKVNVLESPEPVEANQNEQDDNQEQHEQVGQEEAEQELAEQIKQLATVWAEALKTRDGKPRYEMMSEQAKQKFEAEQIARSGEDWNFNIGSSSPWVVDYDIVLDGMTVTITYLTQTSQPATYNSQETVSFKLEHDELVVDDYTTAFEGRAVEQVPEQNEPDETGKISIFGTTPIAAYNEADVVTLSLNNQSYETAFHKAKFEPFGFYLPANMEERSLEDGNEWGYDLSRHHVTIGLYDTVVEDAELINEQLAIYKEYAGSEQRDQTIMDYFVFQHKGTNYLIRFLYWEEEQANALPLFLKFVETMRYVEQ</sequence>
<reference evidence="4" key="1">
    <citation type="submission" date="2021-03" db="EMBL/GenBank/DDBJ databases">
        <title>Antimicrobial resistance genes in bacteria isolated from Japanese honey, and their potential for conferring macrolide and lincosamide resistance in the American foulbrood pathogen Paenibacillus larvae.</title>
        <authorList>
            <person name="Okamoto M."/>
            <person name="Kumagai M."/>
            <person name="Kanamori H."/>
            <person name="Takamatsu D."/>
        </authorList>
    </citation>
    <scope>NUCLEOTIDE SEQUENCE</scope>
    <source>
        <strain evidence="4">J40TS1</strain>
    </source>
</reference>
<dbReference type="Pfam" id="PF05569">
    <property type="entry name" value="Peptidase_M56"/>
    <property type="match status" value="1"/>
</dbReference>
<feature type="transmembrane region" description="Helical" evidence="2">
    <location>
        <begin position="41"/>
        <end position="58"/>
    </location>
</feature>
<evidence type="ECO:0000313" key="5">
    <source>
        <dbReference type="Proteomes" id="UP000683139"/>
    </source>
</evidence>
<evidence type="ECO:0000256" key="2">
    <source>
        <dbReference type="SAM" id="Phobius"/>
    </source>
</evidence>
<dbReference type="InterPro" id="IPR052173">
    <property type="entry name" value="Beta-lactam_resp_regulator"/>
</dbReference>